<organism evidence="1 2">
    <name type="scientific">Smallanthus sonchifolius</name>
    <dbReference type="NCBI Taxonomy" id="185202"/>
    <lineage>
        <taxon>Eukaryota</taxon>
        <taxon>Viridiplantae</taxon>
        <taxon>Streptophyta</taxon>
        <taxon>Embryophyta</taxon>
        <taxon>Tracheophyta</taxon>
        <taxon>Spermatophyta</taxon>
        <taxon>Magnoliopsida</taxon>
        <taxon>eudicotyledons</taxon>
        <taxon>Gunneridae</taxon>
        <taxon>Pentapetalae</taxon>
        <taxon>asterids</taxon>
        <taxon>campanulids</taxon>
        <taxon>Asterales</taxon>
        <taxon>Asteraceae</taxon>
        <taxon>Asteroideae</taxon>
        <taxon>Heliantheae alliance</taxon>
        <taxon>Millerieae</taxon>
        <taxon>Smallanthus</taxon>
    </lineage>
</organism>
<keyword evidence="2" id="KW-1185">Reference proteome</keyword>
<protein>
    <submittedName>
        <fullName evidence="1">Uncharacterized protein</fullName>
    </submittedName>
</protein>
<gene>
    <name evidence="1" type="ORF">L1987_49328</name>
</gene>
<name>A0ACB9FVC6_9ASTR</name>
<dbReference type="EMBL" id="CM042033">
    <property type="protein sequence ID" value="KAI3774766.1"/>
    <property type="molecule type" value="Genomic_DNA"/>
</dbReference>
<reference evidence="2" key="1">
    <citation type="journal article" date="2022" name="Mol. Ecol. Resour.">
        <title>The genomes of chicory, endive, great burdock and yacon provide insights into Asteraceae palaeo-polyploidization history and plant inulin production.</title>
        <authorList>
            <person name="Fan W."/>
            <person name="Wang S."/>
            <person name="Wang H."/>
            <person name="Wang A."/>
            <person name="Jiang F."/>
            <person name="Liu H."/>
            <person name="Zhao H."/>
            <person name="Xu D."/>
            <person name="Zhang Y."/>
        </authorList>
    </citation>
    <scope>NUCLEOTIDE SEQUENCE [LARGE SCALE GENOMIC DNA]</scope>
    <source>
        <strain evidence="2">cv. Yunnan</strain>
    </source>
</reference>
<reference evidence="1 2" key="2">
    <citation type="journal article" date="2022" name="Mol. Ecol. Resour.">
        <title>The genomes of chicory, endive, great burdock and yacon provide insights into Asteraceae paleo-polyploidization history and plant inulin production.</title>
        <authorList>
            <person name="Fan W."/>
            <person name="Wang S."/>
            <person name="Wang H."/>
            <person name="Wang A."/>
            <person name="Jiang F."/>
            <person name="Liu H."/>
            <person name="Zhao H."/>
            <person name="Xu D."/>
            <person name="Zhang Y."/>
        </authorList>
    </citation>
    <scope>NUCLEOTIDE SEQUENCE [LARGE SCALE GENOMIC DNA]</scope>
    <source>
        <strain evidence="2">cv. Yunnan</strain>
        <tissue evidence="1">Leaves</tissue>
    </source>
</reference>
<comment type="caution">
    <text evidence="1">The sequence shown here is derived from an EMBL/GenBank/DDBJ whole genome shotgun (WGS) entry which is preliminary data.</text>
</comment>
<sequence length="104" mass="11591">MVYPLVLCVEKFINFSAANLMIPPSTDFRHNPRPRSPFVAGGDGLKSGSLFGRKGSLGALLMKMKSDDGRNKEMVEGRVMRSGVHKMNGALIPKQCRWFLLFAY</sequence>
<accession>A0ACB9FVC6</accession>
<evidence type="ECO:0000313" key="1">
    <source>
        <dbReference type="EMBL" id="KAI3774766.1"/>
    </source>
</evidence>
<dbReference type="Proteomes" id="UP001056120">
    <property type="component" value="Linkage Group LG16"/>
</dbReference>
<evidence type="ECO:0000313" key="2">
    <source>
        <dbReference type="Proteomes" id="UP001056120"/>
    </source>
</evidence>
<proteinExistence type="predicted"/>